<dbReference type="InterPro" id="IPR011701">
    <property type="entry name" value="MFS"/>
</dbReference>
<feature type="transmembrane region" description="Helical" evidence="6">
    <location>
        <begin position="442"/>
        <end position="465"/>
    </location>
</feature>
<feature type="transmembrane region" description="Helical" evidence="6">
    <location>
        <begin position="512"/>
        <end position="532"/>
    </location>
</feature>
<feature type="region of interest" description="Disordered" evidence="5">
    <location>
        <begin position="1"/>
        <end position="46"/>
    </location>
</feature>
<feature type="transmembrane region" description="Helical" evidence="6">
    <location>
        <begin position="414"/>
        <end position="436"/>
    </location>
</feature>
<dbReference type="Gene3D" id="1.20.1250.20">
    <property type="entry name" value="MFS general substrate transporter like domains"/>
    <property type="match status" value="1"/>
</dbReference>
<evidence type="ECO:0000256" key="2">
    <source>
        <dbReference type="ARBA" id="ARBA00022692"/>
    </source>
</evidence>
<dbReference type="GO" id="GO:0022857">
    <property type="term" value="F:transmembrane transporter activity"/>
    <property type="evidence" value="ECO:0007669"/>
    <property type="project" value="InterPro"/>
</dbReference>
<accession>A0A061BG25</accession>
<evidence type="ECO:0000256" key="6">
    <source>
        <dbReference type="SAM" id="Phobius"/>
    </source>
</evidence>
<proteinExistence type="predicted"/>
<feature type="compositionally biased region" description="Acidic residues" evidence="5">
    <location>
        <begin position="29"/>
        <end position="46"/>
    </location>
</feature>
<feature type="transmembrane region" description="Helical" evidence="6">
    <location>
        <begin position="477"/>
        <end position="500"/>
    </location>
</feature>
<feature type="transmembrane region" description="Helical" evidence="6">
    <location>
        <begin position="376"/>
        <end position="402"/>
    </location>
</feature>
<name>A0A061BG25_CYBFA</name>
<sequence>MTSVEPEQMKPQLTEHTMLLDPPSSSEQAIDDYDYEDNDNEDSDNEDDIRQVLDDHRAHHLTLAWHARPTVGIICFSVLIYFMQESVGLSSSVVLLLRMLCKYSQSNDDSISTCSDPKVQVFVSSVQMRMLLLGGALSCAMSGKLGGLSDRIGRRKVLIYCGVCSLMGRLFLLYIVRPNATYSPLLIIFAAIFNGLAGGNVVLLSLASSYITDIVESKKRTRALGFVMGSFYAGMGAGPLLGSYIVRATGDPRLSLWTGVGFASLFLLLMIFIAESRPTLLRTRSQSMHLARKASFASQRSGAHSIAHRAAYSVVDVFKPLKLLWLPRHKTLGFTPRFNVMMLVLVECCLFFTGVSMGGVVVLYSTANYNLTSEMLGYYISLVGTSKTIVLYTVSPACLYLLKRLFNQHTHAPDWIDFCLLLFGSINELLSPFIVYKSGSMAGVYASAIFGALGAFVTPTVSSTIMKYYSDGKSGEVFGALSVLKNILAMIGPSGGLFIYSCTVSYDPKFVFLFLAGVVCIGIIASICLRIHEDASITGFIKPRTSSISSLGDEAADSVPASPMRVYDAVRRGSAGGVSPRDPVSF</sequence>
<dbReference type="PANTHER" id="PTHR23507">
    <property type="entry name" value="ZGC:174356"/>
    <property type="match status" value="1"/>
</dbReference>
<dbReference type="SUPFAM" id="SSF103473">
    <property type="entry name" value="MFS general substrate transporter"/>
    <property type="match status" value="1"/>
</dbReference>
<dbReference type="OrthoDB" id="3026777at2759"/>
<evidence type="ECO:0000256" key="5">
    <source>
        <dbReference type="SAM" id="MobiDB-lite"/>
    </source>
</evidence>
<dbReference type="Pfam" id="PF07690">
    <property type="entry name" value="MFS_1"/>
    <property type="match status" value="1"/>
</dbReference>
<reference evidence="7" key="1">
    <citation type="journal article" date="2014" name="Genome Announc.">
        <title>Genome sequence of the yeast Cyberlindnera fabianii (Hansenula fabianii).</title>
        <authorList>
            <person name="Freel K.C."/>
            <person name="Sarilar V."/>
            <person name="Neuveglise C."/>
            <person name="Devillers H."/>
            <person name="Friedrich A."/>
            <person name="Schacherer J."/>
        </authorList>
    </citation>
    <scope>NUCLEOTIDE SEQUENCE</scope>
    <source>
        <strain evidence="7">YJS4271</strain>
    </source>
</reference>
<feature type="transmembrane region" description="Helical" evidence="6">
    <location>
        <begin position="157"/>
        <end position="176"/>
    </location>
</feature>
<organism evidence="7">
    <name type="scientific">Cyberlindnera fabianii</name>
    <name type="common">Yeast</name>
    <name type="synonym">Hansenula fabianii</name>
    <dbReference type="NCBI Taxonomy" id="36022"/>
    <lineage>
        <taxon>Eukaryota</taxon>
        <taxon>Fungi</taxon>
        <taxon>Dikarya</taxon>
        <taxon>Ascomycota</taxon>
        <taxon>Saccharomycotina</taxon>
        <taxon>Saccharomycetes</taxon>
        <taxon>Phaffomycetales</taxon>
        <taxon>Phaffomycetaceae</taxon>
        <taxon>Cyberlindnera</taxon>
    </lineage>
</organism>
<gene>
    <name evidence="7" type="ORF">CYFA0S_20e01882g</name>
</gene>
<dbReference type="GO" id="GO:0016020">
    <property type="term" value="C:membrane"/>
    <property type="evidence" value="ECO:0007669"/>
    <property type="project" value="UniProtKB-SubCell"/>
</dbReference>
<evidence type="ECO:0000256" key="1">
    <source>
        <dbReference type="ARBA" id="ARBA00004141"/>
    </source>
</evidence>
<keyword evidence="2 6" id="KW-0812">Transmembrane</keyword>
<dbReference type="PhylomeDB" id="A0A061BG25"/>
<feature type="transmembrane region" description="Helical" evidence="6">
    <location>
        <begin position="182"/>
        <end position="211"/>
    </location>
</feature>
<evidence type="ECO:0000256" key="4">
    <source>
        <dbReference type="ARBA" id="ARBA00023136"/>
    </source>
</evidence>
<dbReference type="VEuPathDB" id="FungiDB:BON22_0907"/>
<dbReference type="InterPro" id="IPR036259">
    <property type="entry name" value="MFS_trans_sf"/>
</dbReference>
<dbReference type="EMBL" id="LK052905">
    <property type="protein sequence ID" value="CDR45922.1"/>
    <property type="molecule type" value="Genomic_DNA"/>
</dbReference>
<protein>
    <submittedName>
        <fullName evidence="7">CYFA0S20e01882g1_1</fullName>
    </submittedName>
</protein>
<feature type="transmembrane region" description="Helical" evidence="6">
    <location>
        <begin position="223"/>
        <end position="242"/>
    </location>
</feature>
<comment type="subcellular location">
    <subcellularLocation>
        <location evidence="1">Membrane</location>
        <topology evidence="1">Multi-pass membrane protein</topology>
    </subcellularLocation>
</comment>
<dbReference type="PANTHER" id="PTHR23507:SF1">
    <property type="entry name" value="FI18259P1-RELATED"/>
    <property type="match status" value="1"/>
</dbReference>
<keyword evidence="3 6" id="KW-1133">Transmembrane helix</keyword>
<evidence type="ECO:0000256" key="3">
    <source>
        <dbReference type="ARBA" id="ARBA00022989"/>
    </source>
</evidence>
<feature type="transmembrane region" description="Helical" evidence="6">
    <location>
        <begin position="338"/>
        <end position="364"/>
    </location>
</feature>
<keyword evidence="4 6" id="KW-0472">Membrane</keyword>
<dbReference type="AlphaFoldDB" id="A0A061BG25"/>
<feature type="transmembrane region" description="Helical" evidence="6">
    <location>
        <begin position="254"/>
        <end position="274"/>
    </location>
</feature>
<evidence type="ECO:0000313" key="7">
    <source>
        <dbReference type="EMBL" id="CDR45922.1"/>
    </source>
</evidence>